<protein>
    <submittedName>
        <fullName evidence="3">L-cystine-binding protein TcyA</fullName>
    </submittedName>
</protein>
<feature type="signal peptide" evidence="1">
    <location>
        <begin position="1"/>
        <end position="37"/>
    </location>
</feature>
<dbReference type="EMBL" id="CXWD01000023">
    <property type="protein sequence ID" value="CTQ75860.1"/>
    <property type="molecule type" value="Genomic_DNA"/>
</dbReference>
<dbReference type="PANTHER" id="PTHR38834">
    <property type="entry name" value="PERIPLASMIC SUBSTRATE BINDING PROTEIN FAMILY 3"/>
    <property type="match status" value="1"/>
</dbReference>
<dbReference type="SMART" id="SM00062">
    <property type="entry name" value="PBPb"/>
    <property type="match status" value="1"/>
</dbReference>
<evidence type="ECO:0000256" key="1">
    <source>
        <dbReference type="SAM" id="SignalP"/>
    </source>
</evidence>
<dbReference type="STRING" id="388408.LAX5112_04387"/>
<dbReference type="Gene3D" id="3.40.190.10">
    <property type="entry name" value="Periplasmic binding protein-like II"/>
    <property type="match status" value="2"/>
</dbReference>
<reference evidence="4" key="1">
    <citation type="submission" date="2015-07" db="EMBL/GenBank/DDBJ databases">
        <authorList>
            <person name="Rodrigo-Torres Lidia"/>
            <person name="Arahal R.David."/>
        </authorList>
    </citation>
    <scope>NUCLEOTIDE SEQUENCE [LARGE SCALE GENOMIC DNA]</scope>
    <source>
        <strain evidence="4">CECT 5112</strain>
    </source>
</reference>
<dbReference type="OrthoDB" id="8477926at2"/>
<dbReference type="Pfam" id="PF00497">
    <property type="entry name" value="SBP_bac_3"/>
    <property type="match status" value="1"/>
</dbReference>
<gene>
    <name evidence="3" type="primary">tcyA_3</name>
    <name evidence="3" type="ORF">LAX5112_04387</name>
</gene>
<dbReference type="AlphaFoldDB" id="A0A0M7ANR2"/>
<dbReference type="Proteomes" id="UP000053235">
    <property type="component" value="Unassembled WGS sequence"/>
</dbReference>
<evidence type="ECO:0000313" key="4">
    <source>
        <dbReference type="Proteomes" id="UP000053235"/>
    </source>
</evidence>
<dbReference type="RefSeq" id="WP_055673604.1">
    <property type="nucleotide sequence ID" value="NZ_CXWD01000023.1"/>
</dbReference>
<feature type="domain" description="Solute-binding protein family 3/N-terminal" evidence="2">
    <location>
        <begin position="40"/>
        <end position="258"/>
    </location>
</feature>
<name>A0A0M7ANR2_9HYPH</name>
<proteinExistence type="predicted"/>
<evidence type="ECO:0000259" key="2">
    <source>
        <dbReference type="SMART" id="SM00062"/>
    </source>
</evidence>
<dbReference type="InterPro" id="IPR001638">
    <property type="entry name" value="Solute-binding_3/MltF_N"/>
</dbReference>
<organism evidence="3 4">
    <name type="scientific">Roseibium alexandrii</name>
    <dbReference type="NCBI Taxonomy" id="388408"/>
    <lineage>
        <taxon>Bacteria</taxon>
        <taxon>Pseudomonadati</taxon>
        <taxon>Pseudomonadota</taxon>
        <taxon>Alphaproteobacteria</taxon>
        <taxon>Hyphomicrobiales</taxon>
        <taxon>Stappiaceae</taxon>
        <taxon>Roseibium</taxon>
    </lineage>
</organism>
<dbReference type="PANTHER" id="PTHR38834:SF3">
    <property type="entry name" value="SOLUTE-BINDING PROTEIN FAMILY 3_N-TERMINAL DOMAIN-CONTAINING PROTEIN"/>
    <property type="match status" value="1"/>
</dbReference>
<accession>A0A0M7ANR2</accession>
<keyword evidence="4" id="KW-1185">Reference proteome</keyword>
<dbReference type="SUPFAM" id="SSF53850">
    <property type="entry name" value="Periplasmic binding protein-like II"/>
    <property type="match status" value="1"/>
</dbReference>
<evidence type="ECO:0000313" key="3">
    <source>
        <dbReference type="EMBL" id="CTQ75860.1"/>
    </source>
</evidence>
<keyword evidence="1" id="KW-0732">Signal</keyword>
<sequence length="258" mass="28700">MALELSSMTALHLVRRAVAAVAVVSGLAFAVSGPALATPRIDIVTEDYPPYEMAAEQDGLRGFDYEVATEAFRRMGYEANILFLPWKRALNEAETGRAVGILTCAHHPDRERFILFSDPISVFTNGFFVRQAHEGPDIQRVEDVVGQPVASMAGYESLAVLQNLGATPIEAQTTELGLKMLAAGRFDYLMGALEPTEYIIRREGMSDEFEFITLTTRDFHFCFSKKYPGVEELISPFNEALAEMRADGTYDAIHDKYR</sequence>
<feature type="chain" id="PRO_5005809491" evidence="1">
    <location>
        <begin position="38"/>
        <end position="258"/>
    </location>
</feature>